<name>A0A0E9TQF7_ANGAN</name>
<keyword evidence="1" id="KW-0732">Signal</keyword>
<sequence>MTLTMYHAVLIVSLEPCCALCLMDQWYSSCTSSE</sequence>
<feature type="chain" id="PRO_5002432789" evidence="1">
    <location>
        <begin position="20"/>
        <end position="34"/>
    </location>
</feature>
<reference evidence="2" key="2">
    <citation type="journal article" date="2015" name="Fish Shellfish Immunol.">
        <title>Early steps in the European eel (Anguilla anguilla)-Vibrio vulnificus interaction in the gills: Role of the RtxA13 toxin.</title>
        <authorList>
            <person name="Callol A."/>
            <person name="Pajuelo D."/>
            <person name="Ebbesson L."/>
            <person name="Teles M."/>
            <person name="MacKenzie S."/>
            <person name="Amaro C."/>
        </authorList>
    </citation>
    <scope>NUCLEOTIDE SEQUENCE</scope>
</reference>
<dbReference type="AlphaFoldDB" id="A0A0E9TQF7"/>
<evidence type="ECO:0000256" key="1">
    <source>
        <dbReference type="SAM" id="SignalP"/>
    </source>
</evidence>
<evidence type="ECO:0000313" key="2">
    <source>
        <dbReference type="EMBL" id="JAH55949.1"/>
    </source>
</evidence>
<dbReference type="EMBL" id="GBXM01052628">
    <property type="protein sequence ID" value="JAH55949.1"/>
    <property type="molecule type" value="Transcribed_RNA"/>
</dbReference>
<feature type="signal peptide" evidence="1">
    <location>
        <begin position="1"/>
        <end position="19"/>
    </location>
</feature>
<accession>A0A0E9TQF7</accession>
<reference evidence="2" key="1">
    <citation type="submission" date="2014-11" db="EMBL/GenBank/DDBJ databases">
        <authorList>
            <person name="Amaro Gonzalez C."/>
        </authorList>
    </citation>
    <scope>NUCLEOTIDE SEQUENCE</scope>
</reference>
<proteinExistence type="predicted"/>
<protein>
    <submittedName>
        <fullName evidence="2">Uncharacterized protein</fullName>
    </submittedName>
</protein>
<organism evidence="2">
    <name type="scientific">Anguilla anguilla</name>
    <name type="common">European freshwater eel</name>
    <name type="synonym">Muraena anguilla</name>
    <dbReference type="NCBI Taxonomy" id="7936"/>
    <lineage>
        <taxon>Eukaryota</taxon>
        <taxon>Metazoa</taxon>
        <taxon>Chordata</taxon>
        <taxon>Craniata</taxon>
        <taxon>Vertebrata</taxon>
        <taxon>Euteleostomi</taxon>
        <taxon>Actinopterygii</taxon>
        <taxon>Neopterygii</taxon>
        <taxon>Teleostei</taxon>
        <taxon>Anguilliformes</taxon>
        <taxon>Anguillidae</taxon>
        <taxon>Anguilla</taxon>
    </lineage>
</organism>